<dbReference type="PANTHER" id="PTHR11933:SF5">
    <property type="entry name" value="MITOCHONDRIAL TRNA-SPECIFIC 2-THIOURIDYLASE 1"/>
    <property type="match status" value="1"/>
</dbReference>
<evidence type="ECO:0000259" key="3">
    <source>
        <dbReference type="Pfam" id="PF20259"/>
    </source>
</evidence>
<organism evidence="4 5">
    <name type="scientific">Collinsella ureilytica</name>
    <dbReference type="NCBI Taxonomy" id="2869515"/>
    <lineage>
        <taxon>Bacteria</taxon>
        <taxon>Bacillati</taxon>
        <taxon>Actinomycetota</taxon>
        <taxon>Coriobacteriia</taxon>
        <taxon>Coriobacteriales</taxon>
        <taxon>Coriobacteriaceae</taxon>
        <taxon>Collinsella</taxon>
    </lineage>
</organism>
<accession>A0ABS7MLU8</accession>
<evidence type="ECO:0000313" key="4">
    <source>
        <dbReference type="EMBL" id="MBY4798272.1"/>
    </source>
</evidence>
<feature type="compositionally biased region" description="Polar residues" evidence="1">
    <location>
        <begin position="26"/>
        <end position="49"/>
    </location>
</feature>
<dbReference type="InterPro" id="IPR023382">
    <property type="entry name" value="MnmA-like_central_sf"/>
</dbReference>
<dbReference type="Pfam" id="PF20258">
    <property type="entry name" value="tRNA_Me_trans_C"/>
    <property type="match status" value="1"/>
</dbReference>
<keyword evidence="5" id="KW-1185">Reference proteome</keyword>
<gene>
    <name evidence="4" type="ORF">K6V98_07925</name>
</gene>
<sequence>MCGSHTSSAGGEDTSSAGVASAVPANLSSLQDTELKETSNSCEQPQEDTSATLWDQIIAHAQNEDELYTLSAGADSSKDQSYVLYSLTQERLAHVLLPLGGLIKETDVRPIAERQGFGNAQKRDSQGICFVPDGDFAHYIEERKGELLAPGTIVDTEGSVLGQHTGAIRYTIGQRKGLGVAMLKPVYVTSIDTQTNTVVLGEEANLFASALVAKDWIWSAPEDAMRSLLDMDASAMGPGLSVDARIRYHQPSQRAHLSWDTTSPQHAQPQHAQTLDHTEAFAGAQRLIIRFDTPQRAIAPGQAVVVYAGDIVLGGGTVSHVLH</sequence>
<dbReference type="Pfam" id="PF20259">
    <property type="entry name" value="tRNA_Me_trans_M"/>
    <property type="match status" value="1"/>
</dbReference>
<comment type="caution">
    <text evidence="4">The sequence shown here is derived from an EMBL/GenBank/DDBJ whole genome shotgun (WGS) entry which is preliminary data.</text>
</comment>
<dbReference type="SUPFAM" id="SSF52402">
    <property type="entry name" value="Adenine nucleotide alpha hydrolases-like"/>
    <property type="match status" value="1"/>
</dbReference>
<evidence type="ECO:0000259" key="2">
    <source>
        <dbReference type="Pfam" id="PF20258"/>
    </source>
</evidence>
<evidence type="ECO:0008006" key="6">
    <source>
        <dbReference type="Google" id="ProtNLM"/>
    </source>
</evidence>
<reference evidence="4 5" key="1">
    <citation type="submission" date="2021-08" db="EMBL/GenBank/DDBJ databases">
        <title>Collinsella faecalis sp. nov. isolated from swine faeces.</title>
        <authorList>
            <person name="Oh B.S."/>
            <person name="Lee J.H."/>
        </authorList>
    </citation>
    <scope>NUCLEOTIDE SEQUENCE [LARGE SCALE GENOMIC DNA]</scope>
    <source>
        <strain evidence="4 5">AGMB00827</strain>
    </source>
</reference>
<protein>
    <recommendedName>
        <fullName evidence="6">tRNA-specific 2-thiouridylase MnmA</fullName>
    </recommendedName>
</protein>
<dbReference type="Gene3D" id="2.40.30.10">
    <property type="entry name" value="Translation factors"/>
    <property type="match status" value="1"/>
</dbReference>
<proteinExistence type="predicted"/>
<dbReference type="Gene3D" id="3.40.50.620">
    <property type="entry name" value="HUPs"/>
    <property type="match status" value="1"/>
</dbReference>
<feature type="domain" description="tRNA-specific 2-thiouridylase MnmA-like central" evidence="3">
    <location>
        <begin position="149"/>
        <end position="201"/>
    </location>
</feature>
<name>A0ABS7MLU8_9ACTN</name>
<feature type="region of interest" description="Disordered" evidence="1">
    <location>
        <begin position="1"/>
        <end position="49"/>
    </location>
</feature>
<dbReference type="InterPro" id="IPR046884">
    <property type="entry name" value="MnmA-like_central"/>
</dbReference>
<dbReference type="PANTHER" id="PTHR11933">
    <property type="entry name" value="TRNA 5-METHYLAMINOMETHYL-2-THIOURIDYLATE -METHYLTRANSFERASE"/>
    <property type="match status" value="1"/>
</dbReference>
<dbReference type="InterPro" id="IPR046885">
    <property type="entry name" value="MnmA-like_C"/>
</dbReference>
<dbReference type="Proteomes" id="UP000700908">
    <property type="component" value="Unassembled WGS sequence"/>
</dbReference>
<feature type="compositionally biased region" description="Polar residues" evidence="1">
    <location>
        <begin position="1"/>
        <end position="18"/>
    </location>
</feature>
<dbReference type="Pfam" id="PF03054">
    <property type="entry name" value="tRNA_Me_trans"/>
    <property type="match status" value="1"/>
</dbReference>
<evidence type="ECO:0000256" key="1">
    <source>
        <dbReference type="SAM" id="MobiDB-lite"/>
    </source>
</evidence>
<evidence type="ECO:0000313" key="5">
    <source>
        <dbReference type="Proteomes" id="UP000700908"/>
    </source>
</evidence>
<dbReference type="InterPro" id="IPR014729">
    <property type="entry name" value="Rossmann-like_a/b/a_fold"/>
</dbReference>
<dbReference type="Gene3D" id="2.30.30.280">
    <property type="entry name" value="Adenine nucleotide alpha hydrolases-like domains"/>
    <property type="match status" value="1"/>
</dbReference>
<dbReference type="EMBL" id="JAIMFO010000009">
    <property type="protein sequence ID" value="MBY4798272.1"/>
    <property type="molecule type" value="Genomic_DNA"/>
</dbReference>
<feature type="domain" description="tRNA-specific 2-thiouridylase MnmA-like C-terminal" evidence="2">
    <location>
        <begin position="283"/>
        <end position="318"/>
    </location>
</feature>